<proteinExistence type="predicted"/>
<dbReference type="Gene3D" id="3.40.630.30">
    <property type="match status" value="1"/>
</dbReference>
<dbReference type="InterPro" id="IPR016181">
    <property type="entry name" value="Acyl_CoA_acyltransferase"/>
</dbReference>
<dbReference type="AlphaFoldDB" id="A0A5N5W149"/>
<dbReference type="OrthoDB" id="4095657at2"/>
<evidence type="ECO:0000313" key="2">
    <source>
        <dbReference type="Proteomes" id="UP000327000"/>
    </source>
</evidence>
<dbReference type="Proteomes" id="UP000327000">
    <property type="component" value="Unassembled WGS sequence"/>
</dbReference>
<reference evidence="1 2" key="1">
    <citation type="journal article" date="2019" name="Microb. Cell Fact.">
        <title>Exploring novel herbicidin analogues by transcriptional regulator overexpression and MS/MS molecular networking.</title>
        <authorList>
            <person name="Shi Y."/>
            <person name="Gu R."/>
            <person name="Li Y."/>
            <person name="Wang X."/>
            <person name="Ren W."/>
            <person name="Li X."/>
            <person name="Wang L."/>
            <person name="Xie Y."/>
            <person name="Hong B."/>
        </authorList>
    </citation>
    <scope>NUCLEOTIDE SEQUENCE [LARGE SCALE GENOMIC DNA]</scope>
    <source>
        <strain evidence="1 2">US-43</strain>
    </source>
</reference>
<keyword evidence="2" id="KW-1185">Reference proteome</keyword>
<dbReference type="SUPFAM" id="SSF55729">
    <property type="entry name" value="Acyl-CoA N-acyltransferases (Nat)"/>
    <property type="match status" value="1"/>
</dbReference>
<dbReference type="RefSeq" id="WP_152265279.1">
    <property type="nucleotide sequence ID" value="NZ_VOKX01000107.1"/>
</dbReference>
<dbReference type="EMBL" id="VOKX01000107">
    <property type="protein sequence ID" value="KAB7835501.1"/>
    <property type="molecule type" value="Genomic_DNA"/>
</dbReference>
<name>A0A5N5W149_STRMB</name>
<protein>
    <recommendedName>
        <fullName evidence="3">GNAT family N-acetyltransferase</fullName>
    </recommendedName>
</protein>
<sequence length="162" mass="18777">MSERMRWLKSAYRERVELEESKRIAENLLGATEEGQPRVWLLTEDKNVLGCMALLGTTPDWGWPAEQQAEKALTVVSLFTSPACQQDRLSRFMAWWVLDYADRLGGVDWVRGCTRSERVMRFARDEMGWDQVDTVLRDGRHVHLLQRRPQRMRGIASLIADG</sequence>
<organism evidence="1 2">
    <name type="scientific">Streptomyces mobaraensis</name>
    <name type="common">Streptoverticillium mobaraense</name>
    <dbReference type="NCBI Taxonomy" id="35621"/>
    <lineage>
        <taxon>Bacteria</taxon>
        <taxon>Bacillati</taxon>
        <taxon>Actinomycetota</taxon>
        <taxon>Actinomycetes</taxon>
        <taxon>Kitasatosporales</taxon>
        <taxon>Streptomycetaceae</taxon>
        <taxon>Streptomyces</taxon>
    </lineage>
</organism>
<evidence type="ECO:0000313" key="1">
    <source>
        <dbReference type="EMBL" id="KAB7835501.1"/>
    </source>
</evidence>
<evidence type="ECO:0008006" key="3">
    <source>
        <dbReference type="Google" id="ProtNLM"/>
    </source>
</evidence>
<accession>A0A5N5W149</accession>
<gene>
    <name evidence="1" type="ORF">FRZ00_26770</name>
</gene>
<comment type="caution">
    <text evidence="1">The sequence shown here is derived from an EMBL/GenBank/DDBJ whole genome shotgun (WGS) entry which is preliminary data.</text>
</comment>